<keyword evidence="3" id="KW-0808">Transferase</keyword>
<evidence type="ECO:0000313" key="3">
    <source>
        <dbReference type="EMBL" id="MBA9027109.1"/>
    </source>
</evidence>
<dbReference type="InterPro" id="IPR051321">
    <property type="entry name" value="PHA/PHB_synthase"/>
</dbReference>
<keyword evidence="1" id="KW-0812">Transmembrane</keyword>
<dbReference type="EC" id="2.3.1.-" evidence="3"/>
<evidence type="ECO:0000259" key="2">
    <source>
        <dbReference type="Pfam" id="PF00561"/>
    </source>
</evidence>
<dbReference type="GO" id="GO:0016746">
    <property type="term" value="F:acyltransferase activity"/>
    <property type="evidence" value="ECO:0007669"/>
    <property type="project" value="UniProtKB-KW"/>
</dbReference>
<dbReference type="PANTHER" id="PTHR36837">
    <property type="entry name" value="POLY(3-HYDROXYALKANOATE) POLYMERASE SUBUNIT PHAC"/>
    <property type="match status" value="1"/>
</dbReference>
<reference evidence="3 4" key="1">
    <citation type="submission" date="2020-08" db="EMBL/GenBank/DDBJ databases">
        <title>Genomic Encyclopedia of Type Strains, Phase IV (KMG-IV): sequencing the most valuable type-strain genomes for metagenomic binning, comparative biology and taxonomic classification.</title>
        <authorList>
            <person name="Goeker M."/>
        </authorList>
    </citation>
    <scope>NUCLEOTIDE SEQUENCE [LARGE SCALE GENOMIC DNA]</scope>
    <source>
        <strain evidence="3 4">DSM 105481</strain>
    </source>
</reference>
<dbReference type="RefSeq" id="WP_182502726.1">
    <property type="nucleotide sequence ID" value="NZ_JACJHX010000006.1"/>
</dbReference>
<keyword evidence="1" id="KW-1133">Transmembrane helix</keyword>
<name>A0ABR6CQ11_9BACI</name>
<gene>
    <name evidence="3" type="ORF">HNP81_002399</name>
</gene>
<proteinExistence type="predicted"/>
<organism evidence="3 4">
    <name type="scientific">Peribacillus huizhouensis</name>
    <dbReference type="NCBI Taxonomy" id="1501239"/>
    <lineage>
        <taxon>Bacteria</taxon>
        <taxon>Bacillati</taxon>
        <taxon>Bacillota</taxon>
        <taxon>Bacilli</taxon>
        <taxon>Bacillales</taxon>
        <taxon>Bacillaceae</taxon>
        <taxon>Peribacillus</taxon>
    </lineage>
</organism>
<dbReference type="Gene3D" id="3.40.50.1820">
    <property type="entry name" value="alpha/beta hydrolase"/>
    <property type="match status" value="1"/>
</dbReference>
<keyword evidence="4" id="KW-1185">Reference proteome</keyword>
<dbReference type="PANTHER" id="PTHR36837:SF2">
    <property type="entry name" value="POLY(3-HYDROXYALKANOATE) POLYMERASE SUBUNIT PHAC"/>
    <property type="match status" value="1"/>
</dbReference>
<dbReference type="InterPro" id="IPR000073">
    <property type="entry name" value="AB_hydrolase_1"/>
</dbReference>
<dbReference type="EMBL" id="JACJHX010000006">
    <property type="protein sequence ID" value="MBA9027109.1"/>
    <property type="molecule type" value="Genomic_DNA"/>
</dbReference>
<dbReference type="InterPro" id="IPR029058">
    <property type="entry name" value="AB_hydrolase_fold"/>
</dbReference>
<accession>A0ABR6CQ11</accession>
<keyword evidence="3" id="KW-0012">Acyltransferase</keyword>
<comment type="caution">
    <text evidence="3">The sequence shown here is derived from an EMBL/GenBank/DDBJ whole genome shotgun (WGS) entry which is preliminary data.</text>
</comment>
<keyword evidence="1" id="KW-0472">Membrane</keyword>
<feature type="transmembrane region" description="Helical" evidence="1">
    <location>
        <begin position="131"/>
        <end position="149"/>
    </location>
</feature>
<dbReference type="Proteomes" id="UP000626697">
    <property type="component" value="Unassembled WGS sequence"/>
</dbReference>
<dbReference type="Pfam" id="PF00561">
    <property type="entry name" value="Abhydrolase_1"/>
    <property type="match status" value="1"/>
</dbReference>
<feature type="domain" description="AB hydrolase-1" evidence="2">
    <location>
        <begin position="79"/>
        <end position="326"/>
    </location>
</feature>
<evidence type="ECO:0000256" key="1">
    <source>
        <dbReference type="SAM" id="Phobius"/>
    </source>
</evidence>
<dbReference type="SUPFAM" id="SSF53474">
    <property type="entry name" value="alpha/beta-Hydrolases"/>
    <property type="match status" value="1"/>
</dbReference>
<protein>
    <submittedName>
        <fullName evidence="3">Polyhydroxyalkanoate synthase</fullName>
        <ecNumber evidence="3">2.3.1.-</ecNumber>
    </submittedName>
</protein>
<evidence type="ECO:0000313" key="4">
    <source>
        <dbReference type="Proteomes" id="UP000626697"/>
    </source>
</evidence>
<sequence length="348" mass="39484">MVKRKTDPKKSSKLQSFLDIKNQEMPEMMMTPRIAVWKKNKATLWHYPAKKKRYNIPILIIYSIINRPYIFDLGPGNSLIGAFGKEGYDIYLLDFGIPGYEDGNISIDEYILDYIQKGVQRVLRHSGAKEISLLGSCIGGTLAAIYAAIAEEPIRNLILTVAPIDFEQVPQFDQWSEAMREGKVSFDEILDVFQIVPANAVKSGLRLMTSPVYISPLLSLLYRADDEEYVKWWRRFNAWTNDYIPLTSGAVKQMTHDLIIDNKLIKGTLKIRGKKAKLNRIKANLLVIASQNDRLVPNAMISPIMGAVSSPDKTLHLLESGHAQMLYDDTLPAYYKEWLPERSGSISQ</sequence>